<feature type="region of interest" description="Disordered" evidence="6">
    <location>
        <begin position="1"/>
        <end position="42"/>
    </location>
</feature>
<dbReference type="PANTHER" id="PTHR15741:SF39">
    <property type="entry name" value="BHLH TRANSCRIPTION FACTOR (EUROFUNG)"/>
    <property type="match status" value="1"/>
</dbReference>
<evidence type="ECO:0000256" key="6">
    <source>
        <dbReference type="SAM" id="MobiDB-lite"/>
    </source>
</evidence>
<organism evidence="8 9">
    <name type="scientific">Hortaea werneckii</name>
    <name type="common">Black yeast</name>
    <name type="synonym">Cladosporium werneckii</name>
    <dbReference type="NCBI Taxonomy" id="91943"/>
    <lineage>
        <taxon>Eukaryota</taxon>
        <taxon>Fungi</taxon>
        <taxon>Dikarya</taxon>
        <taxon>Ascomycota</taxon>
        <taxon>Pezizomycotina</taxon>
        <taxon>Dothideomycetes</taxon>
        <taxon>Dothideomycetidae</taxon>
        <taxon>Mycosphaerellales</taxon>
        <taxon>Teratosphaeriaceae</taxon>
        <taxon>Hortaea</taxon>
    </lineage>
</organism>
<dbReference type="InterPro" id="IPR052207">
    <property type="entry name" value="Max-like/E-box_TFs"/>
</dbReference>
<dbReference type="InterPro" id="IPR036638">
    <property type="entry name" value="HLH_DNA-bd_sf"/>
</dbReference>
<keyword evidence="3" id="KW-0238">DNA-binding</keyword>
<dbReference type="GO" id="GO:0000981">
    <property type="term" value="F:DNA-binding transcription factor activity, RNA polymerase II-specific"/>
    <property type="evidence" value="ECO:0007669"/>
    <property type="project" value="TreeGrafter"/>
</dbReference>
<evidence type="ECO:0000256" key="1">
    <source>
        <dbReference type="ARBA" id="ARBA00004123"/>
    </source>
</evidence>
<evidence type="ECO:0000259" key="7">
    <source>
        <dbReference type="PROSITE" id="PS50888"/>
    </source>
</evidence>
<dbReference type="Gene3D" id="4.10.280.10">
    <property type="entry name" value="Helix-loop-helix DNA-binding domain"/>
    <property type="match status" value="1"/>
</dbReference>
<dbReference type="EMBL" id="QWIS01000013">
    <property type="protein sequence ID" value="RMZ16159.1"/>
    <property type="molecule type" value="Genomic_DNA"/>
</dbReference>
<dbReference type="VEuPathDB" id="FungiDB:BTJ68_15248"/>
<feature type="compositionally biased region" description="Gly residues" evidence="6">
    <location>
        <begin position="120"/>
        <end position="144"/>
    </location>
</feature>
<reference evidence="8 9" key="1">
    <citation type="journal article" date="2018" name="BMC Genomics">
        <title>Genomic evidence for intraspecific hybridization in a clonal and extremely halotolerant yeast.</title>
        <authorList>
            <person name="Gostincar C."/>
            <person name="Stajich J.E."/>
            <person name="Zupancic J."/>
            <person name="Zalar P."/>
            <person name="Gunde-Cimerman N."/>
        </authorList>
    </citation>
    <scope>NUCLEOTIDE SEQUENCE [LARGE SCALE GENOMIC DNA]</scope>
    <source>
        <strain evidence="8 9">EXF-562</strain>
    </source>
</reference>
<dbReference type="GO" id="GO:0046983">
    <property type="term" value="F:protein dimerization activity"/>
    <property type="evidence" value="ECO:0007669"/>
    <property type="project" value="InterPro"/>
</dbReference>
<evidence type="ECO:0000256" key="2">
    <source>
        <dbReference type="ARBA" id="ARBA00023015"/>
    </source>
</evidence>
<dbReference type="GO" id="GO:0005634">
    <property type="term" value="C:nucleus"/>
    <property type="evidence" value="ECO:0007669"/>
    <property type="project" value="UniProtKB-SubCell"/>
</dbReference>
<comment type="subcellular location">
    <subcellularLocation>
        <location evidence="1">Nucleus</location>
    </subcellularLocation>
</comment>
<sequence length="151" mass="15476">MIKACSSDNMDPPQSAAAAAANKPRLTEAQKKQNHIISEQKRREAIRKGFDRLSQIVPGMGGQGRSEAMVLSATVEFMKVQIKRKEELRKLAAEKGMGNAEFEKVYEDVAKSLNEAGIAGSSGAGASAGAGGGGGGGGAAGGGEEGGENKK</sequence>
<dbReference type="GO" id="GO:0000978">
    <property type="term" value="F:RNA polymerase II cis-regulatory region sequence-specific DNA binding"/>
    <property type="evidence" value="ECO:0007669"/>
    <property type="project" value="TreeGrafter"/>
</dbReference>
<comment type="caution">
    <text evidence="8">The sequence shown here is derived from an EMBL/GenBank/DDBJ whole genome shotgun (WGS) entry which is preliminary data.</text>
</comment>
<evidence type="ECO:0000256" key="5">
    <source>
        <dbReference type="ARBA" id="ARBA00023242"/>
    </source>
</evidence>
<keyword evidence="4" id="KW-0804">Transcription</keyword>
<dbReference type="PROSITE" id="PS50888">
    <property type="entry name" value="BHLH"/>
    <property type="match status" value="1"/>
</dbReference>
<proteinExistence type="predicted"/>
<dbReference type="PANTHER" id="PTHR15741">
    <property type="entry name" value="BASIC HELIX-LOOP-HELIX ZIP TRANSCRIPTION FACTOR"/>
    <property type="match status" value="1"/>
</dbReference>
<gene>
    <name evidence="8" type="ORF">D0860_01202</name>
</gene>
<dbReference type="InterPro" id="IPR011598">
    <property type="entry name" value="bHLH_dom"/>
</dbReference>
<dbReference type="Pfam" id="PF23181">
    <property type="entry name" value="bHLH_INO4"/>
    <property type="match status" value="1"/>
</dbReference>
<evidence type="ECO:0000256" key="3">
    <source>
        <dbReference type="ARBA" id="ARBA00023125"/>
    </source>
</evidence>
<feature type="region of interest" description="Disordered" evidence="6">
    <location>
        <begin position="117"/>
        <end position="151"/>
    </location>
</feature>
<keyword evidence="2" id="KW-0805">Transcription regulation</keyword>
<accession>A0A3M7HSC8</accession>
<evidence type="ECO:0000313" key="9">
    <source>
        <dbReference type="Proteomes" id="UP000280598"/>
    </source>
</evidence>
<protein>
    <recommendedName>
        <fullName evidence="7">BHLH domain-containing protein</fullName>
    </recommendedName>
</protein>
<feature type="domain" description="BHLH" evidence="7">
    <location>
        <begin position="30"/>
        <end position="81"/>
    </location>
</feature>
<evidence type="ECO:0000256" key="4">
    <source>
        <dbReference type="ARBA" id="ARBA00023163"/>
    </source>
</evidence>
<dbReference type="SUPFAM" id="SSF47459">
    <property type="entry name" value="HLH, helix-loop-helix DNA-binding domain"/>
    <property type="match status" value="1"/>
</dbReference>
<name>A0A3M7HSC8_HORWE</name>
<dbReference type="InterPro" id="IPR057072">
    <property type="entry name" value="bHLH_INO4"/>
</dbReference>
<dbReference type="Proteomes" id="UP000280598">
    <property type="component" value="Unassembled WGS sequence"/>
</dbReference>
<dbReference type="AlphaFoldDB" id="A0A3M7HSC8"/>
<keyword evidence="5" id="KW-0539">Nucleus</keyword>
<evidence type="ECO:0000313" key="8">
    <source>
        <dbReference type="EMBL" id="RMZ16159.1"/>
    </source>
</evidence>